<keyword evidence="2" id="KW-0472">Membrane</keyword>
<reference evidence="3 4" key="3">
    <citation type="journal article" date="2011" name="Nat. Chem. Biol.">
        <title>Reveromycin A biosynthesis uses RevG and RevJ for stereospecific spiroacetal formation.</title>
        <authorList>
            <person name="Takahashi S."/>
            <person name="Toyoda A."/>
            <person name="Sekiyama Y."/>
            <person name="Takagi H."/>
            <person name="Nogawa T."/>
            <person name="Uramoto M."/>
            <person name="Suzuki R."/>
            <person name="Koshino H."/>
            <person name="Kumano T."/>
            <person name="Panthee S."/>
            <person name="Dairi T."/>
            <person name="Ishikawa J."/>
            <person name="Ikeda H."/>
            <person name="Sakaki Y."/>
            <person name="Osada H."/>
        </authorList>
    </citation>
    <scope>NUCLEOTIDE SEQUENCE [LARGE SCALE GENOMIC DNA]</scope>
    <source>
        <strain evidence="3 4">SN-593</strain>
    </source>
</reference>
<proteinExistence type="predicted"/>
<accession>A0A7U3VQC0</accession>
<keyword evidence="2" id="KW-0812">Transmembrane</keyword>
<evidence type="ECO:0000313" key="4">
    <source>
        <dbReference type="Proteomes" id="UP000595703"/>
    </source>
</evidence>
<dbReference type="KEGG" id="arev:RVR_6392"/>
<reference evidence="3 4" key="1">
    <citation type="journal article" date="2010" name="J. Bacteriol.">
        <title>Biochemical characterization of a novel indole prenyltransferase from Streptomyces sp. SN-593.</title>
        <authorList>
            <person name="Takahashi S."/>
            <person name="Takagi H."/>
            <person name="Toyoda A."/>
            <person name="Uramoto M."/>
            <person name="Nogawa T."/>
            <person name="Ueki M."/>
            <person name="Sakaki Y."/>
            <person name="Osada H."/>
        </authorList>
    </citation>
    <scope>NUCLEOTIDE SEQUENCE [LARGE SCALE GENOMIC DNA]</scope>
    <source>
        <strain evidence="3 4">SN-593</strain>
    </source>
</reference>
<keyword evidence="2" id="KW-1133">Transmembrane helix</keyword>
<sequence>MPGASCGGPRWLTGDAAEALLSGRQVPLADGREEGEARRLARLLRAAAAEQAALRSLDPAREEEALAAFRAARVVEPGAAVGAGGGSAGGAGGAAGSAVGVGAGAGDEAGVADTLPEPVMVGGRAAASPRSARLLVVRRTRSGRSARMVLAAAASVVALGGVAVGVAATAEGTGGREPARPAGSSSVPAPLASEGSASAGAGATGRRAVIPGKTPRPTSTGAAPPAYGTTSPPGGDQPAPAAPGHADNGHGNGAANRLNHGRHLGWGRGHTPSH</sequence>
<organism evidence="3 4">
    <name type="scientific">Actinacidiphila reveromycinica</name>
    <dbReference type="NCBI Taxonomy" id="659352"/>
    <lineage>
        <taxon>Bacteria</taxon>
        <taxon>Bacillati</taxon>
        <taxon>Actinomycetota</taxon>
        <taxon>Actinomycetes</taxon>
        <taxon>Kitasatosporales</taxon>
        <taxon>Streptomycetaceae</taxon>
        <taxon>Actinacidiphila</taxon>
    </lineage>
</organism>
<evidence type="ECO:0000313" key="3">
    <source>
        <dbReference type="EMBL" id="BBA99672.1"/>
    </source>
</evidence>
<feature type="compositionally biased region" description="Low complexity" evidence="1">
    <location>
        <begin position="192"/>
        <end position="201"/>
    </location>
</feature>
<evidence type="ECO:0000256" key="2">
    <source>
        <dbReference type="SAM" id="Phobius"/>
    </source>
</evidence>
<gene>
    <name evidence="3" type="ORF">RVR_6392</name>
</gene>
<dbReference type="EMBL" id="AP018365">
    <property type="protein sequence ID" value="BBA99672.1"/>
    <property type="molecule type" value="Genomic_DNA"/>
</dbReference>
<feature type="compositionally biased region" description="Low complexity" evidence="1">
    <location>
        <begin position="232"/>
        <end position="246"/>
    </location>
</feature>
<reference evidence="3 4" key="2">
    <citation type="journal article" date="2011" name="J. Antibiot.">
        <title>Furaquinocins I and J: novel polyketide isoprenoid hybrid compounds from Streptomyces reveromyceticus SN-593.</title>
        <authorList>
            <person name="Panthee S."/>
            <person name="Takahashi S."/>
            <person name="Takagi H."/>
            <person name="Nogawa T."/>
            <person name="Oowada E."/>
            <person name="Uramoto M."/>
            <person name="Osada H."/>
        </authorList>
    </citation>
    <scope>NUCLEOTIDE SEQUENCE [LARGE SCALE GENOMIC DNA]</scope>
    <source>
        <strain evidence="3 4">SN-593</strain>
    </source>
</reference>
<keyword evidence="4" id="KW-1185">Reference proteome</keyword>
<feature type="compositionally biased region" description="Basic residues" evidence="1">
    <location>
        <begin position="259"/>
        <end position="274"/>
    </location>
</feature>
<name>A0A7U3VQC0_9ACTN</name>
<feature type="region of interest" description="Disordered" evidence="1">
    <location>
        <begin position="171"/>
        <end position="274"/>
    </location>
</feature>
<evidence type="ECO:0000256" key="1">
    <source>
        <dbReference type="SAM" id="MobiDB-lite"/>
    </source>
</evidence>
<dbReference type="AlphaFoldDB" id="A0A7U3VQC0"/>
<reference evidence="3 4" key="4">
    <citation type="journal article" date="2020" name="Sci. Rep.">
        <title>beta-carboline chemical signals induce reveromycin production through a LuxR family regulator in Streptomyces sp. SN-593.</title>
        <authorList>
            <person name="Panthee S."/>
            <person name="Kito N."/>
            <person name="Hayashi T."/>
            <person name="Shimizu T."/>
            <person name="Ishikawa J."/>
            <person name="Hamamoto H."/>
            <person name="Osada H."/>
            <person name="Takahashi S."/>
        </authorList>
    </citation>
    <scope>NUCLEOTIDE SEQUENCE [LARGE SCALE GENOMIC DNA]</scope>
    <source>
        <strain evidence="3 4">SN-593</strain>
    </source>
</reference>
<protein>
    <submittedName>
        <fullName evidence="3">Uncharacterized protein</fullName>
    </submittedName>
</protein>
<feature type="transmembrane region" description="Helical" evidence="2">
    <location>
        <begin position="148"/>
        <end position="170"/>
    </location>
</feature>
<dbReference type="Proteomes" id="UP000595703">
    <property type="component" value="Chromosome"/>
</dbReference>